<sequence>MNITDFDKEVYQVVREIPKGYVTTYGEIARLIGYPQLSRRVGQALSHAPSSLNLPCHRVVNCQGRLVPGWEQQKILLEQEGVVFKRNGCVNMKNSSWNLSIVEI</sequence>
<dbReference type="InterPro" id="IPR014048">
    <property type="entry name" value="MethylDNA_cys_MeTrfase_DNA-bd"/>
</dbReference>
<dbReference type="EMBL" id="JANDHW010000014">
    <property type="protein sequence ID" value="MCP9612807.1"/>
    <property type="molecule type" value="Genomic_DNA"/>
</dbReference>
<comment type="catalytic activity">
    <reaction evidence="1">
        <text>a 4-O-methyl-thymidine in DNA + L-cysteinyl-[protein] = a thymidine in DNA + S-methyl-L-cysteinyl-[protein]</text>
        <dbReference type="Rhea" id="RHEA:53428"/>
        <dbReference type="Rhea" id="RHEA-COMP:10131"/>
        <dbReference type="Rhea" id="RHEA-COMP:10132"/>
        <dbReference type="Rhea" id="RHEA-COMP:13555"/>
        <dbReference type="Rhea" id="RHEA-COMP:13556"/>
        <dbReference type="ChEBI" id="CHEBI:29950"/>
        <dbReference type="ChEBI" id="CHEBI:82612"/>
        <dbReference type="ChEBI" id="CHEBI:137386"/>
        <dbReference type="ChEBI" id="CHEBI:137387"/>
        <dbReference type="EC" id="2.1.1.63"/>
    </reaction>
</comment>
<name>A0ABT1MJL4_9BACT</name>
<dbReference type="InterPro" id="IPR001497">
    <property type="entry name" value="MethylDNA_cys_MeTrfase_AS"/>
</dbReference>
<gene>
    <name evidence="8" type="ORF">NMU02_11975</name>
</gene>
<evidence type="ECO:0000259" key="7">
    <source>
        <dbReference type="Pfam" id="PF01035"/>
    </source>
</evidence>
<dbReference type="CDD" id="cd06445">
    <property type="entry name" value="ATase"/>
    <property type="match status" value="1"/>
</dbReference>
<keyword evidence="3" id="KW-0808">Transferase</keyword>
<dbReference type="Pfam" id="PF01035">
    <property type="entry name" value="DNA_binding_1"/>
    <property type="match status" value="1"/>
</dbReference>
<reference evidence="8 9" key="1">
    <citation type="submission" date="2022-07" db="EMBL/GenBank/DDBJ databases">
        <title>Fecal culturing of patients with breast cancer.</title>
        <authorList>
            <person name="Teng N.M.Y."/>
            <person name="Kiu R."/>
            <person name="Evans R."/>
            <person name="Baker D.J."/>
            <person name="Zenner C."/>
            <person name="Robinson S.D."/>
            <person name="Hall L.J."/>
        </authorList>
    </citation>
    <scope>NUCLEOTIDE SEQUENCE [LARGE SCALE GENOMIC DNA]</scope>
    <source>
        <strain evidence="8 9">LH1063</strain>
    </source>
</reference>
<evidence type="ECO:0000256" key="1">
    <source>
        <dbReference type="ARBA" id="ARBA00001286"/>
    </source>
</evidence>
<dbReference type="InterPro" id="IPR052520">
    <property type="entry name" value="ATL_DNA_repair"/>
</dbReference>
<proteinExistence type="predicted"/>
<organism evidence="8 9">
    <name type="scientific">Coprobacter tertius</name>
    <dbReference type="NCBI Taxonomy" id="2944915"/>
    <lineage>
        <taxon>Bacteria</taxon>
        <taxon>Pseudomonadati</taxon>
        <taxon>Bacteroidota</taxon>
        <taxon>Bacteroidia</taxon>
        <taxon>Bacteroidales</taxon>
        <taxon>Barnesiellaceae</taxon>
        <taxon>Coprobacter</taxon>
    </lineage>
</organism>
<evidence type="ECO:0000256" key="6">
    <source>
        <dbReference type="ARBA" id="ARBA00049348"/>
    </source>
</evidence>
<keyword evidence="2" id="KW-0489">Methyltransferase</keyword>
<comment type="caution">
    <text evidence="8">The sequence shown here is derived from an EMBL/GenBank/DDBJ whole genome shotgun (WGS) entry which is preliminary data.</text>
</comment>
<protein>
    <submittedName>
        <fullName evidence="8">MGMT family protein</fullName>
    </submittedName>
</protein>
<dbReference type="InterPro" id="IPR036388">
    <property type="entry name" value="WH-like_DNA-bd_sf"/>
</dbReference>
<dbReference type="Proteomes" id="UP001205603">
    <property type="component" value="Unassembled WGS sequence"/>
</dbReference>
<dbReference type="PROSITE" id="PS00374">
    <property type="entry name" value="MGMT"/>
    <property type="match status" value="1"/>
</dbReference>
<keyword evidence="9" id="KW-1185">Reference proteome</keyword>
<dbReference type="PANTHER" id="PTHR42942">
    <property type="entry name" value="6-O-METHYLGUANINE DNA METHYLTRANSFERASE"/>
    <property type="match status" value="1"/>
</dbReference>
<dbReference type="PANTHER" id="PTHR42942:SF1">
    <property type="entry name" value="ALKYLTRANSFERASE-LIKE PROTEIN 1"/>
    <property type="match status" value="1"/>
</dbReference>
<dbReference type="SUPFAM" id="SSF46767">
    <property type="entry name" value="Methylated DNA-protein cysteine methyltransferase, C-terminal domain"/>
    <property type="match status" value="1"/>
</dbReference>
<keyword evidence="4" id="KW-0227">DNA damage</keyword>
<dbReference type="Gene3D" id="1.10.10.10">
    <property type="entry name" value="Winged helix-like DNA-binding domain superfamily/Winged helix DNA-binding domain"/>
    <property type="match status" value="1"/>
</dbReference>
<evidence type="ECO:0000256" key="3">
    <source>
        <dbReference type="ARBA" id="ARBA00022679"/>
    </source>
</evidence>
<evidence type="ECO:0000313" key="8">
    <source>
        <dbReference type="EMBL" id="MCP9612807.1"/>
    </source>
</evidence>
<dbReference type="RefSeq" id="WP_255028194.1">
    <property type="nucleotide sequence ID" value="NZ_JANDHW010000014.1"/>
</dbReference>
<comment type="catalytic activity">
    <reaction evidence="6">
        <text>a 6-O-methyl-2'-deoxyguanosine in DNA + L-cysteinyl-[protein] = S-methyl-L-cysteinyl-[protein] + a 2'-deoxyguanosine in DNA</text>
        <dbReference type="Rhea" id="RHEA:24000"/>
        <dbReference type="Rhea" id="RHEA-COMP:10131"/>
        <dbReference type="Rhea" id="RHEA-COMP:10132"/>
        <dbReference type="Rhea" id="RHEA-COMP:11367"/>
        <dbReference type="Rhea" id="RHEA-COMP:11368"/>
        <dbReference type="ChEBI" id="CHEBI:29950"/>
        <dbReference type="ChEBI" id="CHEBI:82612"/>
        <dbReference type="ChEBI" id="CHEBI:85445"/>
        <dbReference type="ChEBI" id="CHEBI:85448"/>
        <dbReference type="EC" id="2.1.1.63"/>
    </reaction>
</comment>
<evidence type="ECO:0000313" key="9">
    <source>
        <dbReference type="Proteomes" id="UP001205603"/>
    </source>
</evidence>
<dbReference type="NCBIfam" id="TIGR00589">
    <property type="entry name" value="ogt"/>
    <property type="match status" value="1"/>
</dbReference>
<evidence type="ECO:0000256" key="4">
    <source>
        <dbReference type="ARBA" id="ARBA00022763"/>
    </source>
</evidence>
<evidence type="ECO:0000256" key="2">
    <source>
        <dbReference type="ARBA" id="ARBA00022603"/>
    </source>
</evidence>
<feature type="domain" description="Methylated-DNA-[protein]-cysteine S-methyltransferase DNA binding" evidence="7">
    <location>
        <begin position="5"/>
        <end position="82"/>
    </location>
</feature>
<accession>A0ABT1MJL4</accession>
<dbReference type="InterPro" id="IPR036217">
    <property type="entry name" value="MethylDNA_cys_MeTrfase_DNAb"/>
</dbReference>
<evidence type="ECO:0000256" key="5">
    <source>
        <dbReference type="ARBA" id="ARBA00023204"/>
    </source>
</evidence>
<keyword evidence="5" id="KW-0234">DNA repair</keyword>